<dbReference type="PANTHER" id="PTHR30469">
    <property type="entry name" value="MULTIDRUG RESISTANCE PROTEIN MDTA"/>
    <property type="match status" value="1"/>
</dbReference>
<organism evidence="5 6">
    <name type="scientific">Candidatus Woesebacteria bacterium RIFOXYA1_FULL_40_18</name>
    <dbReference type="NCBI Taxonomy" id="1802532"/>
    <lineage>
        <taxon>Bacteria</taxon>
        <taxon>Candidatus Woeseibacteriota</taxon>
    </lineage>
</organism>
<feature type="domain" description="Multidrug resistance protein MdtA-like barrel-sandwich hybrid" evidence="3">
    <location>
        <begin position="84"/>
        <end position="237"/>
    </location>
</feature>
<dbReference type="InterPro" id="IPR006143">
    <property type="entry name" value="RND_pump_MFP"/>
</dbReference>
<protein>
    <submittedName>
        <fullName evidence="5">Uncharacterized protein</fullName>
    </submittedName>
</protein>
<accession>A0A1F8CJV0</accession>
<evidence type="ECO:0000256" key="2">
    <source>
        <dbReference type="SAM" id="Phobius"/>
    </source>
</evidence>
<feature type="transmembrane region" description="Helical" evidence="2">
    <location>
        <begin position="31"/>
        <end position="49"/>
    </location>
</feature>
<dbReference type="EMBL" id="MGHS01000025">
    <property type="protein sequence ID" value="OGM76531.1"/>
    <property type="molecule type" value="Genomic_DNA"/>
</dbReference>
<dbReference type="GO" id="GO:1990281">
    <property type="term" value="C:efflux pump complex"/>
    <property type="evidence" value="ECO:0007669"/>
    <property type="project" value="TreeGrafter"/>
</dbReference>
<feature type="domain" description="YknX-like beta-barrel" evidence="4">
    <location>
        <begin position="257"/>
        <end position="328"/>
    </location>
</feature>
<keyword evidence="2" id="KW-0472">Membrane</keyword>
<evidence type="ECO:0000256" key="1">
    <source>
        <dbReference type="ARBA" id="ARBA00009477"/>
    </source>
</evidence>
<keyword evidence="2" id="KW-0812">Transmembrane</keyword>
<dbReference type="Gene3D" id="6.20.50.140">
    <property type="match status" value="1"/>
</dbReference>
<dbReference type="NCBIfam" id="TIGR01730">
    <property type="entry name" value="RND_mfp"/>
    <property type="match status" value="1"/>
</dbReference>
<dbReference type="AlphaFoldDB" id="A0A1F8CJV0"/>
<dbReference type="Pfam" id="PF25990">
    <property type="entry name" value="Beta-barrel_YknX"/>
    <property type="match status" value="1"/>
</dbReference>
<dbReference type="InterPro" id="IPR058625">
    <property type="entry name" value="MdtA-like_BSH"/>
</dbReference>
<dbReference type="Pfam" id="PF25917">
    <property type="entry name" value="BSH_RND"/>
    <property type="match status" value="1"/>
</dbReference>
<reference evidence="5 6" key="1">
    <citation type="journal article" date="2016" name="Nat. Commun.">
        <title>Thousands of microbial genomes shed light on interconnected biogeochemical processes in an aquifer system.</title>
        <authorList>
            <person name="Anantharaman K."/>
            <person name="Brown C.T."/>
            <person name="Hug L.A."/>
            <person name="Sharon I."/>
            <person name="Castelle C.J."/>
            <person name="Probst A.J."/>
            <person name="Thomas B.C."/>
            <person name="Singh A."/>
            <person name="Wilkins M.J."/>
            <person name="Karaoz U."/>
            <person name="Brodie E.L."/>
            <person name="Williams K.H."/>
            <person name="Hubbard S.S."/>
            <person name="Banfield J.F."/>
        </authorList>
    </citation>
    <scope>NUCLEOTIDE SEQUENCE [LARGE SCALE GENOMIC DNA]</scope>
</reference>
<keyword evidence="2" id="KW-1133">Transmembrane helix</keyword>
<evidence type="ECO:0000259" key="4">
    <source>
        <dbReference type="Pfam" id="PF25990"/>
    </source>
</evidence>
<comment type="similarity">
    <text evidence="1">Belongs to the membrane fusion protein (MFP) (TC 8.A.1) family.</text>
</comment>
<proteinExistence type="inferred from homology"/>
<dbReference type="STRING" id="1802532.A2210_02470"/>
<evidence type="ECO:0000313" key="5">
    <source>
        <dbReference type="EMBL" id="OGM76531.1"/>
    </source>
</evidence>
<dbReference type="InterPro" id="IPR058636">
    <property type="entry name" value="Beta-barrel_YknX"/>
</dbReference>
<dbReference type="Gene3D" id="2.40.50.100">
    <property type="match status" value="1"/>
</dbReference>
<dbReference type="PANTHER" id="PTHR30469:SF33">
    <property type="entry name" value="SLR1207 PROTEIN"/>
    <property type="match status" value="1"/>
</dbReference>
<evidence type="ECO:0000259" key="3">
    <source>
        <dbReference type="Pfam" id="PF25917"/>
    </source>
</evidence>
<gene>
    <name evidence="5" type="ORF">A2210_02470</name>
</gene>
<sequence>MKNDKNTNIWANLLGKVQVFWSWLKADRRRLVGAAVTALLLASSIWYLVSRGNKNEVTYQTMAVTKGTIVSTVSASGQILTSNLVNVSTQATGVVKAVYVKNGDKVYAGQKIAEITLDSDGTLANAKAWTSLVSAQNGVNSANNSYRSTQASLQKVYEDIKGHDSDETLAQKETRTKAEVSNDNAYDQLKSAQANLASAGLSYRQSSPVITAPMTGTVDNITLASGMVLSNSSSSTTALSSNRIAVITSQANPIATFTVSEVDVSRVRQGQKATITLDSISDKTFTGKVLTVDKIGTVSSGVTNYPVVIGFDTSTPEILPNMAVTANIILQTKTDILIVPSSAITSQNGEYIAKTLKNGQEVDVAVEVGISSDTQTEIVLGLSEGEIVITGTVIGTTSSSTQTRSVFSGGGFGGGGAVRIAR</sequence>
<dbReference type="Proteomes" id="UP000177855">
    <property type="component" value="Unassembled WGS sequence"/>
</dbReference>
<dbReference type="SUPFAM" id="SSF111369">
    <property type="entry name" value="HlyD-like secretion proteins"/>
    <property type="match status" value="1"/>
</dbReference>
<comment type="caution">
    <text evidence="5">The sequence shown here is derived from an EMBL/GenBank/DDBJ whole genome shotgun (WGS) entry which is preliminary data.</text>
</comment>
<name>A0A1F8CJV0_9BACT</name>
<dbReference type="GO" id="GO:0015562">
    <property type="term" value="F:efflux transmembrane transporter activity"/>
    <property type="evidence" value="ECO:0007669"/>
    <property type="project" value="TreeGrafter"/>
</dbReference>
<evidence type="ECO:0000313" key="6">
    <source>
        <dbReference type="Proteomes" id="UP000177855"/>
    </source>
</evidence>
<dbReference type="Gene3D" id="2.40.30.170">
    <property type="match status" value="1"/>
</dbReference>